<evidence type="ECO:0000313" key="1">
    <source>
        <dbReference type="EMBL" id="ELY76595.1"/>
    </source>
</evidence>
<accession>L9YQV5</accession>
<organism evidence="1 2">
    <name type="scientific">Natrinema pallidum DSM 3751</name>
    <dbReference type="NCBI Taxonomy" id="1227495"/>
    <lineage>
        <taxon>Archaea</taxon>
        <taxon>Methanobacteriati</taxon>
        <taxon>Methanobacteriota</taxon>
        <taxon>Stenosarchaea group</taxon>
        <taxon>Halobacteria</taxon>
        <taxon>Halobacteriales</taxon>
        <taxon>Natrialbaceae</taxon>
        <taxon>Natrinema</taxon>
    </lineage>
</organism>
<dbReference type="EMBL" id="AOII01000069">
    <property type="protein sequence ID" value="ELY76595.1"/>
    <property type="molecule type" value="Genomic_DNA"/>
</dbReference>
<comment type="caution">
    <text evidence="1">The sequence shown here is derived from an EMBL/GenBank/DDBJ whole genome shotgun (WGS) entry which is preliminary data.</text>
</comment>
<proteinExistence type="predicted"/>
<dbReference type="Proteomes" id="UP000011618">
    <property type="component" value="Unassembled WGS sequence"/>
</dbReference>
<evidence type="ECO:0000313" key="2">
    <source>
        <dbReference type="Proteomes" id="UP000011618"/>
    </source>
</evidence>
<reference evidence="1 2" key="1">
    <citation type="journal article" date="2014" name="PLoS Genet.">
        <title>Phylogenetically driven sequencing of extremely halophilic archaea reveals strategies for static and dynamic osmo-response.</title>
        <authorList>
            <person name="Becker E.A."/>
            <person name="Seitzer P.M."/>
            <person name="Tritt A."/>
            <person name="Larsen D."/>
            <person name="Krusor M."/>
            <person name="Yao A.I."/>
            <person name="Wu D."/>
            <person name="Madern D."/>
            <person name="Eisen J.A."/>
            <person name="Darling A.E."/>
            <person name="Facciotti M.T."/>
        </authorList>
    </citation>
    <scope>NUCLEOTIDE SEQUENCE [LARGE SCALE GENOMIC DNA]</scope>
    <source>
        <strain evidence="1 2">DSM 3751</strain>
    </source>
</reference>
<dbReference type="AlphaFoldDB" id="L9YQV5"/>
<sequence length="85" mass="10053">MVDVVQRDRLRIGLRGDDIDLAEFVEPVPNGLFADGRTDARAKLLDRKKRAVGFDHDLDDVSLREFLVERRIEPFVDPRWERRHR</sequence>
<name>L9YQV5_9EURY</name>
<gene>
    <name evidence="1" type="ORF">C487_10942</name>
</gene>
<protein>
    <submittedName>
        <fullName evidence="1">Uncharacterized protein</fullName>
    </submittedName>
</protein>